<proteinExistence type="predicted"/>
<dbReference type="SUPFAM" id="SSF63829">
    <property type="entry name" value="Calcium-dependent phosphotriesterase"/>
    <property type="match status" value="1"/>
</dbReference>
<dbReference type="InterPro" id="IPR015943">
    <property type="entry name" value="WD40/YVTN_repeat-like_dom_sf"/>
</dbReference>
<dbReference type="Pfam" id="PF00512">
    <property type="entry name" value="HisKA"/>
    <property type="match status" value="1"/>
</dbReference>
<evidence type="ECO:0000256" key="5">
    <source>
        <dbReference type="SAM" id="Phobius"/>
    </source>
</evidence>
<dbReference type="InterPro" id="IPR005467">
    <property type="entry name" value="His_kinase_dom"/>
</dbReference>
<keyword evidence="4" id="KW-0175">Coiled coil</keyword>
<comment type="catalytic activity">
    <reaction evidence="1">
        <text>ATP + protein L-histidine = ADP + protein N-phospho-L-histidine.</text>
        <dbReference type="EC" id="2.7.13.3"/>
    </reaction>
</comment>
<name>A0A9E8SM55_9BACT</name>
<gene>
    <name evidence="7" type="ORF">ON006_16860</name>
</gene>
<dbReference type="SMART" id="SM00387">
    <property type="entry name" value="HATPase_c"/>
    <property type="match status" value="1"/>
</dbReference>
<dbReference type="PROSITE" id="PS50109">
    <property type="entry name" value="HIS_KIN"/>
    <property type="match status" value="1"/>
</dbReference>
<dbReference type="EC" id="2.7.13.3" evidence="2"/>
<dbReference type="EMBL" id="CP112998">
    <property type="protein sequence ID" value="WAC09422.1"/>
    <property type="molecule type" value="Genomic_DNA"/>
</dbReference>
<accession>A0A9E8SM55</accession>
<dbReference type="PANTHER" id="PTHR43547">
    <property type="entry name" value="TWO-COMPONENT HISTIDINE KINASE"/>
    <property type="match status" value="1"/>
</dbReference>
<dbReference type="SUPFAM" id="SSF55874">
    <property type="entry name" value="ATPase domain of HSP90 chaperone/DNA topoisomerase II/histidine kinase"/>
    <property type="match status" value="1"/>
</dbReference>
<dbReference type="Gene3D" id="2.130.10.10">
    <property type="entry name" value="YVTN repeat-like/Quinoprotein amine dehydrogenase"/>
    <property type="match status" value="2"/>
</dbReference>
<keyword evidence="7" id="KW-0067">ATP-binding</keyword>
<sequence>MSENTVAQTGYTVTHFTDDNGLPQNSVKSLAPDGEGYIWLATENGLARFDGHHFYYVDKSSLGITSSRFYMLLPSIQNNGKQAMELANCALYAATDGGEYVRIENGRAWNDSAYTDGRMKRVPFIREGDRNTFLAAGLPSYMSDIARPKHYVISVGYGTGNTYVIDSSSVSFYNDQKRLYKTPVAGKSFWKFFTMGRVLYHLDEGGTLSKITGNGISKVDISGDLIRDNGYDTHFDRLALYWNIASDQVYFYYRKKLYSVDKERNGRLATSLVLQDFDLESFNIYSVHRETKTGTLFLGSISDGLFVLTKHSFETLTHDGEDMDNVFYAQLDYSKNSVMTPTGIILGKDPVTGKTFSDKIPFLEKINQNDKRTLLRDKTGLVWVKAGDILYRLDMHLEKIVYEQNFGEEVKHLFEDSHGNIWIGLAQRLYFIDMAQPVPKPRQIQDNMRVTYFQEDREGKILAGTISGLYSFGANGQKNGLVPATKDLYIKSIYVDNEGRTWMVANQEGLLLYSNHKLVRFPLDKNKYLGRPHCIVEDNRGFFWIPTDKGLFQMAVEDLLNYAKLPVSELFYMYHSKGDGLRTNEFNGGCQPCGVKLESGYISLPSLKGLVWFSPDQITAKVPDGRFMLDRIQVNSSFLPTNGDTLTLPGDPVQTKFYFSTPYFGNVNNLNLSYALVKEGYAVRPTDWIPIPGSDFSITFSNLDPGTHRLIVRKINGFGKNNYTTRTILVIVPPVWYQNWWVRVLFLIGFLFVVYLYNSLRLRNISRENARLEEIVAKRTERLNRALSDIEASKNEMSKQIHMLSRLLASMTHDIQSPLNYIILTSGAIPAMVKKGEVETVAEIGQVISNSSQRMSDLLRGLLDYVKLHVYGNSVQFEDVNLKVLVENKFEIFRSVIALNGNQFLNELPDNLTVSSDYQMLAIMIHNLIDNATKFTSKGVIRVFSETDEQGQVRLMISNTGQGISDELMEVINSPDLDGNEDIMRPFGRKTGLGLLIVKEIAELIQVRLTLTQCPETCFVMTFPLM</sequence>
<evidence type="ECO:0000256" key="2">
    <source>
        <dbReference type="ARBA" id="ARBA00012438"/>
    </source>
</evidence>
<evidence type="ECO:0000256" key="4">
    <source>
        <dbReference type="SAM" id="Coils"/>
    </source>
</evidence>
<dbReference type="Proteomes" id="UP001164653">
    <property type="component" value="Chromosome"/>
</dbReference>
<dbReference type="InterPro" id="IPR003661">
    <property type="entry name" value="HisK_dim/P_dom"/>
</dbReference>
<keyword evidence="5" id="KW-0472">Membrane</keyword>
<dbReference type="SUPFAM" id="SSF47384">
    <property type="entry name" value="Homodimeric domain of signal transducing histidine kinase"/>
    <property type="match status" value="1"/>
</dbReference>
<organism evidence="7 8">
    <name type="scientific">Dyadobacter pollutisoli</name>
    <dbReference type="NCBI Taxonomy" id="2910158"/>
    <lineage>
        <taxon>Bacteria</taxon>
        <taxon>Pseudomonadati</taxon>
        <taxon>Bacteroidota</taxon>
        <taxon>Cytophagia</taxon>
        <taxon>Cytophagales</taxon>
        <taxon>Spirosomataceae</taxon>
        <taxon>Dyadobacter</taxon>
    </lineage>
</organism>
<dbReference type="Pfam" id="PF07494">
    <property type="entry name" value="Reg_prop"/>
    <property type="match status" value="1"/>
</dbReference>
<dbReference type="Gene3D" id="2.60.40.10">
    <property type="entry name" value="Immunoglobulins"/>
    <property type="match status" value="1"/>
</dbReference>
<dbReference type="InterPro" id="IPR011110">
    <property type="entry name" value="Reg_prop"/>
</dbReference>
<dbReference type="CDD" id="cd00082">
    <property type="entry name" value="HisKA"/>
    <property type="match status" value="1"/>
</dbReference>
<dbReference type="InterPro" id="IPR036097">
    <property type="entry name" value="HisK_dim/P_sf"/>
</dbReference>
<evidence type="ECO:0000259" key="6">
    <source>
        <dbReference type="PROSITE" id="PS50109"/>
    </source>
</evidence>
<dbReference type="InterPro" id="IPR013783">
    <property type="entry name" value="Ig-like_fold"/>
</dbReference>
<evidence type="ECO:0000313" key="7">
    <source>
        <dbReference type="EMBL" id="WAC09422.1"/>
    </source>
</evidence>
<feature type="domain" description="Histidine kinase" evidence="6">
    <location>
        <begin position="810"/>
        <end position="1026"/>
    </location>
</feature>
<evidence type="ECO:0000256" key="1">
    <source>
        <dbReference type="ARBA" id="ARBA00000085"/>
    </source>
</evidence>
<dbReference type="RefSeq" id="WP_244820540.1">
    <property type="nucleotide sequence ID" value="NZ_CP112998.1"/>
</dbReference>
<dbReference type="AlphaFoldDB" id="A0A9E8SM55"/>
<dbReference type="GO" id="GO:0000155">
    <property type="term" value="F:phosphorelay sensor kinase activity"/>
    <property type="evidence" value="ECO:0007669"/>
    <property type="project" value="InterPro"/>
</dbReference>
<dbReference type="SMART" id="SM00388">
    <property type="entry name" value="HisKA"/>
    <property type="match status" value="1"/>
</dbReference>
<feature type="coiled-coil region" evidence="4">
    <location>
        <begin position="762"/>
        <end position="800"/>
    </location>
</feature>
<dbReference type="Pfam" id="PF02518">
    <property type="entry name" value="HATPase_c"/>
    <property type="match status" value="1"/>
</dbReference>
<evidence type="ECO:0000256" key="3">
    <source>
        <dbReference type="ARBA" id="ARBA00022553"/>
    </source>
</evidence>
<keyword evidence="8" id="KW-1185">Reference proteome</keyword>
<evidence type="ECO:0000313" key="8">
    <source>
        <dbReference type="Proteomes" id="UP001164653"/>
    </source>
</evidence>
<keyword evidence="3" id="KW-0597">Phosphoprotein</keyword>
<dbReference type="InterPro" id="IPR036890">
    <property type="entry name" value="HATPase_C_sf"/>
</dbReference>
<feature type="transmembrane region" description="Helical" evidence="5">
    <location>
        <begin position="740"/>
        <end position="757"/>
    </location>
</feature>
<dbReference type="GO" id="GO:0005524">
    <property type="term" value="F:ATP binding"/>
    <property type="evidence" value="ECO:0007669"/>
    <property type="project" value="UniProtKB-KW"/>
</dbReference>
<keyword evidence="5" id="KW-0812">Transmembrane</keyword>
<dbReference type="KEGG" id="dpf:ON006_16860"/>
<keyword evidence="5" id="KW-1133">Transmembrane helix</keyword>
<dbReference type="InterPro" id="IPR003594">
    <property type="entry name" value="HATPase_dom"/>
</dbReference>
<protein>
    <recommendedName>
        <fullName evidence="2">histidine kinase</fullName>
        <ecNumber evidence="2">2.7.13.3</ecNumber>
    </recommendedName>
</protein>
<dbReference type="CDD" id="cd00075">
    <property type="entry name" value="HATPase"/>
    <property type="match status" value="1"/>
</dbReference>
<dbReference type="Gene3D" id="1.10.287.130">
    <property type="match status" value="1"/>
</dbReference>
<dbReference type="PANTHER" id="PTHR43547:SF2">
    <property type="entry name" value="HYBRID SIGNAL TRANSDUCTION HISTIDINE KINASE C"/>
    <property type="match status" value="1"/>
</dbReference>
<reference evidence="7" key="1">
    <citation type="submission" date="2022-11" db="EMBL/GenBank/DDBJ databases">
        <title>Dyadobacter pollutisoli sp. nov., isolated from plastic dumped soil.</title>
        <authorList>
            <person name="Kim J.M."/>
            <person name="Kim K.R."/>
            <person name="Lee J.K."/>
            <person name="Hao L."/>
            <person name="Jeon C.O."/>
        </authorList>
    </citation>
    <scope>NUCLEOTIDE SEQUENCE</scope>
    <source>
        <strain evidence="7">U1</strain>
    </source>
</reference>
<keyword evidence="7" id="KW-0547">Nucleotide-binding</keyword>
<dbReference type="Gene3D" id="3.30.565.10">
    <property type="entry name" value="Histidine kinase-like ATPase, C-terminal domain"/>
    <property type="match status" value="1"/>
</dbReference>